<feature type="compositionally biased region" description="Basic residues" evidence="1">
    <location>
        <begin position="19"/>
        <end position="36"/>
    </location>
</feature>
<accession>A0A7R9MAZ9</accession>
<feature type="compositionally biased region" description="Basic residues" evidence="1">
    <location>
        <begin position="1"/>
        <end position="10"/>
    </location>
</feature>
<keyword evidence="3" id="KW-1185">Reference proteome</keyword>
<feature type="region of interest" description="Disordered" evidence="1">
    <location>
        <begin position="61"/>
        <end position="87"/>
    </location>
</feature>
<dbReference type="Proteomes" id="UP000728032">
    <property type="component" value="Unassembled WGS sequence"/>
</dbReference>
<evidence type="ECO:0008006" key="4">
    <source>
        <dbReference type="Google" id="ProtNLM"/>
    </source>
</evidence>
<evidence type="ECO:0000313" key="3">
    <source>
        <dbReference type="Proteomes" id="UP000728032"/>
    </source>
</evidence>
<dbReference type="InterPro" id="IPR019034">
    <property type="entry name" value="UPF0390"/>
</dbReference>
<dbReference type="EMBL" id="CAJPVJ010010015">
    <property type="protein sequence ID" value="CAG2172955.1"/>
    <property type="molecule type" value="Genomic_DNA"/>
</dbReference>
<dbReference type="Pfam" id="PF09495">
    <property type="entry name" value="DUF2462"/>
    <property type="match status" value="1"/>
</dbReference>
<evidence type="ECO:0000313" key="2">
    <source>
        <dbReference type="EMBL" id="CAD7655768.1"/>
    </source>
</evidence>
<organism evidence="2">
    <name type="scientific">Oppiella nova</name>
    <dbReference type="NCBI Taxonomy" id="334625"/>
    <lineage>
        <taxon>Eukaryota</taxon>
        <taxon>Metazoa</taxon>
        <taxon>Ecdysozoa</taxon>
        <taxon>Arthropoda</taxon>
        <taxon>Chelicerata</taxon>
        <taxon>Arachnida</taxon>
        <taxon>Acari</taxon>
        <taxon>Acariformes</taxon>
        <taxon>Sarcoptiformes</taxon>
        <taxon>Oribatida</taxon>
        <taxon>Brachypylina</taxon>
        <taxon>Oppioidea</taxon>
        <taxon>Oppiidae</taxon>
        <taxon>Oppiella</taxon>
    </lineage>
</organism>
<evidence type="ECO:0000256" key="1">
    <source>
        <dbReference type="SAM" id="MobiDB-lite"/>
    </source>
</evidence>
<proteinExistence type="predicted"/>
<dbReference type="AlphaFoldDB" id="A0A7R9MAZ9"/>
<name>A0A7R9MAZ9_9ACAR</name>
<dbReference type="OrthoDB" id="6261058at2759"/>
<reference evidence="2" key="1">
    <citation type="submission" date="2020-11" db="EMBL/GenBank/DDBJ databases">
        <authorList>
            <person name="Tran Van P."/>
        </authorList>
    </citation>
    <scope>NUCLEOTIDE SEQUENCE</scope>
</reference>
<sequence length="87" mass="9624">MAQGKLKVKAKLPANAKQHSVHRGVNRISKAPKKQKNLTTQQLLQKEVTKSIRMNIEDMARAKADKDGRQLATTSANKTKASDKTKS</sequence>
<dbReference type="EMBL" id="OC924840">
    <property type="protein sequence ID" value="CAD7655768.1"/>
    <property type="molecule type" value="Genomic_DNA"/>
</dbReference>
<gene>
    <name evidence="2" type="ORF">ONB1V03_LOCUS12411</name>
</gene>
<feature type="region of interest" description="Disordered" evidence="1">
    <location>
        <begin position="1"/>
        <end position="39"/>
    </location>
</feature>
<protein>
    <recommendedName>
        <fullName evidence="4">Leydig cell tumor 10 kDa protein homolog</fullName>
    </recommendedName>
</protein>